<accession>A0ABP4TSM0</accession>
<proteinExistence type="predicted"/>
<dbReference type="PANTHER" id="PTHR33169">
    <property type="entry name" value="PADR-FAMILY TRANSCRIPTIONAL REGULATOR"/>
    <property type="match status" value="1"/>
</dbReference>
<name>A0ABP4TSM0_9ACTN</name>
<dbReference type="InterPro" id="IPR036388">
    <property type="entry name" value="WH-like_DNA-bd_sf"/>
</dbReference>
<dbReference type="Gene3D" id="1.10.10.10">
    <property type="entry name" value="Winged helix-like DNA-binding domain superfamily/Winged helix DNA-binding domain"/>
    <property type="match status" value="1"/>
</dbReference>
<dbReference type="SUPFAM" id="SSF46785">
    <property type="entry name" value="Winged helix' DNA-binding domain"/>
    <property type="match status" value="1"/>
</dbReference>
<gene>
    <name evidence="2" type="ORF">GCM10009765_47710</name>
</gene>
<evidence type="ECO:0000313" key="2">
    <source>
        <dbReference type="EMBL" id="GAA1692811.1"/>
    </source>
</evidence>
<feature type="domain" description="Transcription regulator PadR N-terminal" evidence="1">
    <location>
        <begin position="15"/>
        <end position="90"/>
    </location>
</feature>
<dbReference type="RefSeq" id="WP_344312695.1">
    <property type="nucleotide sequence ID" value="NZ_BAAANY010000019.1"/>
</dbReference>
<keyword evidence="3" id="KW-1185">Reference proteome</keyword>
<dbReference type="EMBL" id="BAAANY010000019">
    <property type="protein sequence ID" value="GAA1692811.1"/>
    <property type="molecule type" value="Genomic_DNA"/>
</dbReference>
<dbReference type="Pfam" id="PF03551">
    <property type="entry name" value="PadR"/>
    <property type="match status" value="1"/>
</dbReference>
<evidence type="ECO:0000313" key="3">
    <source>
        <dbReference type="Proteomes" id="UP001500618"/>
    </source>
</evidence>
<dbReference type="InterPro" id="IPR036390">
    <property type="entry name" value="WH_DNA-bd_sf"/>
</dbReference>
<dbReference type="InterPro" id="IPR005149">
    <property type="entry name" value="Tscrpt_reg_PadR_N"/>
</dbReference>
<dbReference type="PANTHER" id="PTHR33169:SF27">
    <property type="entry name" value="TRANSCRIPTIONAL REGULATOR PADR FAMILY PROTEIN"/>
    <property type="match status" value="1"/>
</dbReference>
<evidence type="ECO:0000259" key="1">
    <source>
        <dbReference type="Pfam" id="PF03551"/>
    </source>
</evidence>
<sequence>MAKRRRVGNLLALAVLSTLTQRPMHPYEMASILRERGKDRDMPIKWGSLYTVVQNLEKHGLVAATGSVREGGRPERTVYAITDAGSDELRDWVRELVSSPEREHLRFAAALSVLGALGPDETIGLLKQRLDLLDTELAADRAQLLREAAEIPRLFLVESEYELAIRVAEADWVRAFLAELTTGTFPHLDDWRAFHLTGEAPQELIDLAERGSTPD</sequence>
<reference evidence="3" key="1">
    <citation type="journal article" date="2019" name="Int. J. Syst. Evol. Microbiol.">
        <title>The Global Catalogue of Microorganisms (GCM) 10K type strain sequencing project: providing services to taxonomists for standard genome sequencing and annotation.</title>
        <authorList>
            <consortium name="The Broad Institute Genomics Platform"/>
            <consortium name="The Broad Institute Genome Sequencing Center for Infectious Disease"/>
            <person name="Wu L."/>
            <person name="Ma J."/>
        </authorList>
    </citation>
    <scope>NUCLEOTIDE SEQUENCE [LARGE SCALE GENOMIC DNA]</scope>
    <source>
        <strain evidence="3">JCM 14718</strain>
    </source>
</reference>
<protein>
    <submittedName>
        <fullName evidence="2">PadR family transcriptional regulator</fullName>
    </submittedName>
</protein>
<dbReference type="Proteomes" id="UP001500618">
    <property type="component" value="Unassembled WGS sequence"/>
</dbReference>
<dbReference type="InterPro" id="IPR052509">
    <property type="entry name" value="Metal_resp_DNA-bind_regulator"/>
</dbReference>
<comment type="caution">
    <text evidence="2">The sequence shown here is derived from an EMBL/GenBank/DDBJ whole genome shotgun (WGS) entry which is preliminary data.</text>
</comment>
<organism evidence="2 3">
    <name type="scientific">Fodinicola feengrottensis</name>
    <dbReference type="NCBI Taxonomy" id="435914"/>
    <lineage>
        <taxon>Bacteria</taxon>
        <taxon>Bacillati</taxon>
        <taxon>Actinomycetota</taxon>
        <taxon>Actinomycetes</taxon>
        <taxon>Mycobacteriales</taxon>
        <taxon>Fodinicola</taxon>
    </lineage>
</organism>